<evidence type="ECO:0000256" key="3">
    <source>
        <dbReference type="ARBA" id="ARBA00022833"/>
    </source>
</evidence>
<evidence type="ECO:0000313" key="9">
    <source>
        <dbReference type="EMBL" id="URE38495.1"/>
    </source>
</evidence>
<keyword evidence="1 5" id="KW-0479">Metal-binding</keyword>
<feature type="domain" description="C3H1-type" evidence="8">
    <location>
        <begin position="432"/>
        <end position="460"/>
    </location>
</feature>
<dbReference type="GO" id="GO:0003729">
    <property type="term" value="F:mRNA binding"/>
    <property type="evidence" value="ECO:0007669"/>
    <property type="project" value="TreeGrafter"/>
</dbReference>
<evidence type="ECO:0000259" key="8">
    <source>
        <dbReference type="PROSITE" id="PS50103"/>
    </source>
</evidence>
<organism evidence="9 10">
    <name type="scientific">Musa troglodytarum</name>
    <name type="common">fe'i banana</name>
    <dbReference type="NCBI Taxonomy" id="320322"/>
    <lineage>
        <taxon>Eukaryota</taxon>
        <taxon>Viridiplantae</taxon>
        <taxon>Streptophyta</taxon>
        <taxon>Embryophyta</taxon>
        <taxon>Tracheophyta</taxon>
        <taxon>Spermatophyta</taxon>
        <taxon>Magnoliopsida</taxon>
        <taxon>Liliopsida</taxon>
        <taxon>Zingiberales</taxon>
        <taxon>Musaceae</taxon>
        <taxon>Musa</taxon>
    </lineage>
</organism>
<dbReference type="InterPro" id="IPR050974">
    <property type="entry name" value="Plant_ZF_CCCH"/>
</dbReference>
<keyword evidence="7" id="KW-0812">Transmembrane</keyword>
<evidence type="ECO:0000313" key="10">
    <source>
        <dbReference type="Proteomes" id="UP001055439"/>
    </source>
</evidence>
<evidence type="ECO:0000256" key="2">
    <source>
        <dbReference type="ARBA" id="ARBA00022771"/>
    </source>
</evidence>
<keyword evidence="7" id="KW-1133">Transmembrane helix</keyword>
<dbReference type="Gene3D" id="4.10.1000.10">
    <property type="entry name" value="Zinc finger, CCCH-type"/>
    <property type="match status" value="3"/>
</dbReference>
<protein>
    <submittedName>
        <fullName evidence="9">Zinc finger CCCH domain-containing protein 6</fullName>
    </submittedName>
</protein>
<evidence type="ECO:0000256" key="4">
    <source>
        <dbReference type="ARBA" id="ARBA00023125"/>
    </source>
</evidence>
<dbReference type="AlphaFoldDB" id="A0A9E7L588"/>
<dbReference type="PROSITE" id="PS50103">
    <property type="entry name" value="ZF_C3H1"/>
    <property type="match status" value="5"/>
</dbReference>
<dbReference type="SMART" id="SM00356">
    <property type="entry name" value="ZnF_C3H1"/>
    <property type="match status" value="5"/>
</dbReference>
<feature type="zinc finger region" description="C3H1-type" evidence="5">
    <location>
        <begin position="231"/>
        <end position="259"/>
    </location>
</feature>
<accession>A0A9E7L588</accession>
<dbReference type="Pfam" id="PF00642">
    <property type="entry name" value="zf-CCCH"/>
    <property type="match status" value="5"/>
</dbReference>
<dbReference type="OrthoDB" id="411372at2759"/>
<keyword evidence="10" id="KW-1185">Reference proteome</keyword>
<dbReference type="GO" id="GO:0003677">
    <property type="term" value="F:DNA binding"/>
    <property type="evidence" value="ECO:0007669"/>
    <property type="project" value="UniProtKB-KW"/>
</dbReference>
<feature type="domain" description="C3H1-type" evidence="8">
    <location>
        <begin position="123"/>
        <end position="151"/>
    </location>
</feature>
<keyword evidence="4" id="KW-0238">DNA-binding</keyword>
<evidence type="ECO:0000256" key="5">
    <source>
        <dbReference type="PROSITE-ProRule" id="PRU00723"/>
    </source>
</evidence>
<keyword evidence="2 5" id="KW-0863">Zinc-finger</keyword>
<dbReference type="Proteomes" id="UP001055439">
    <property type="component" value="Chromosome 8"/>
</dbReference>
<feature type="zinc finger region" description="C3H1-type" evidence="5">
    <location>
        <begin position="190"/>
        <end position="213"/>
    </location>
</feature>
<dbReference type="GO" id="GO:0008270">
    <property type="term" value="F:zinc ion binding"/>
    <property type="evidence" value="ECO:0007669"/>
    <property type="project" value="UniProtKB-KW"/>
</dbReference>
<evidence type="ECO:0000256" key="7">
    <source>
        <dbReference type="SAM" id="Phobius"/>
    </source>
</evidence>
<name>A0A9E7L588_9LILI</name>
<feature type="domain" description="C3H1-type" evidence="8">
    <location>
        <begin position="190"/>
        <end position="213"/>
    </location>
</feature>
<reference evidence="9" key="1">
    <citation type="submission" date="2022-05" db="EMBL/GenBank/DDBJ databases">
        <title>The Musa troglodytarum L. genome provides insights into the mechanism of non-climacteric behaviour and enrichment of carotenoids.</title>
        <authorList>
            <person name="Wang J."/>
        </authorList>
    </citation>
    <scope>NUCLEOTIDE SEQUENCE</scope>
    <source>
        <tissue evidence="9">Leaf</tissue>
    </source>
</reference>
<feature type="transmembrane region" description="Helical" evidence="7">
    <location>
        <begin position="13"/>
        <end position="31"/>
    </location>
</feature>
<dbReference type="InterPro" id="IPR036855">
    <property type="entry name" value="Znf_CCCH_sf"/>
</dbReference>
<dbReference type="SUPFAM" id="SSF90229">
    <property type="entry name" value="CCCH zinc finger"/>
    <property type="match status" value="4"/>
</dbReference>
<sequence length="560" mass="60723">MRTHIHTKRTGEGWGLFPIIIIIIIVVSLSLSRQAGTKRKREERERKISIGIDLSQGPNPPPFSQSSLDLAIPERSGRFPNPPMEMNEPGSAARGPRPDPDTALEESMWRLGLGEGSSPYPERPGEPDCSYYVRTGSCSYGERCRYNHPRDRGALTGAGTGRTGVVEHLERVDQPVCEVPCLPFLEFDGLLQYYMKTGTCKFGSTCKYRHPRQGSGSIPPLLLNDCGYPLRPGEKECSYYMKTGHCKFGSTCKFHHPQQAEALVPSPAPAFYSPVQPLSISSPQQYPPMVTWQFTRPSVFPGSYMPGPYAPMLLSSGVVPVQGWNPYPMPSVVSHGGHQAVQAGQVYGLPNQAFPLMPAYSGPLTPVSSSVSPSNASRRGDKFPERPGQPECQFYMRTGDCKFGAACKYHHPSDWSISKGNCVLSPLGLPLRPGAQLCNYYAQHGMCKFGTKCKFDHPMGTLSCSPSASSLSDMPVSPYPIGLSVATFAPSSSSSELQPEFSSSKESFSSKMSFGSTSSGSIGTIFSNMGYLPRLLIRHQTPTSSSGGFIAPGGEISSSS</sequence>
<feature type="zinc finger region" description="C3H1-type" evidence="5">
    <location>
        <begin position="432"/>
        <end position="460"/>
    </location>
</feature>
<evidence type="ECO:0000256" key="1">
    <source>
        <dbReference type="ARBA" id="ARBA00022723"/>
    </source>
</evidence>
<feature type="domain" description="C3H1-type" evidence="8">
    <location>
        <begin position="231"/>
        <end position="259"/>
    </location>
</feature>
<feature type="region of interest" description="Disordered" evidence="6">
    <location>
        <begin position="34"/>
        <end position="103"/>
    </location>
</feature>
<dbReference type="PANTHER" id="PTHR12506:SF41">
    <property type="entry name" value="ZINC FINGER CCCH DOMAIN-CONTAINING PROTEIN 58"/>
    <property type="match status" value="1"/>
</dbReference>
<dbReference type="PANTHER" id="PTHR12506">
    <property type="entry name" value="PROTEIN PHOSPHATASE RELATED"/>
    <property type="match status" value="1"/>
</dbReference>
<keyword evidence="7" id="KW-0472">Membrane</keyword>
<feature type="zinc finger region" description="C3H1-type" evidence="5">
    <location>
        <begin position="123"/>
        <end position="151"/>
    </location>
</feature>
<dbReference type="EMBL" id="CP097510">
    <property type="protein sequence ID" value="URE38495.1"/>
    <property type="molecule type" value="Genomic_DNA"/>
</dbReference>
<evidence type="ECO:0000256" key="6">
    <source>
        <dbReference type="SAM" id="MobiDB-lite"/>
    </source>
</evidence>
<proteinExistence type="predicted"/>
<gene>
    <name evidence="9" type="ORF">MUK42_17914</name>
</gene>
<feature type="region of interest" description="Disordered" evidence="6">
    <location>
        <begin position="368"/>
        <end position="389"/>
    </location>
</feature>
<keyword evidence="3 5" id="KW-0862">Zinc</keyword>
<dbReference type="InterPro" id="IPR000571">
    <property type="entry name" value="Znf_CCCH"/>
</dbReference>
<feature type="domain" description="C3H1-type" evidence="8">
    <location>
        <begin position="386"/>
        <end position="414"/>
    </location>
</feature>
<feature type="zinc finger region" description="C3H1-type" evidence="5">
    <location>
        <begin position="386"/>
        <end position="414"/>
    </location>
</feature>